<dbReference type="Gene3D" id="2.60.40.3210">
    <property type="entry name" value="Zona pellucida, ZP-N domain"/>
    <property type="match status" value="1"/>
</dbReference>
<dbReference type="GO" id="GO:0035805">
    <property type="term" value="C:egg coat"/>
    <property type="evidence" value="ECO:0007669"/>
    <property type="project" value="UniProtKB-SubCell"/>
</dbReference>
<evidence type="ECO:0000256" key="13">
    <source>
        <dbReference type="ARBA" id="ARBA00023180"/>
    </source>
</evidence>
<protein>
    <recommendedName>
        <fullName evidence="3 14">Zona pellucida sperm-binding protein 3</fullName>
    </recommendedName>
</protein>
<comment type="PTM">
    <text evidence="14">Proteolytically cleaved before the transmembrane segment to yield the secreted ectodomain incorporated in the zona pellucida.</text>
</comment>
<keyword evidence="9 14" id="KW-0732">Signal</keyword>
<proteinExistence type="inferred from homology"/>
<dbReference type="GO" id="GO:0007339">
    <property type="term" value="P:binding of sperm to zona pellucida"/>
    <property type="evidence" value="ECO:0007669"/>
    <property type="project" value="UniProtKB-UniRule"/>
</dbReference>
<dbReference type="InterPro" id="IPR055355">
    <property type="entry name" value="ZP-C"/>
</dbReference>
<keyword evidence="13" id="KW-0325">Glycoprotein</keyword>
<keyword evidence="12 14" id="KW-1015">Disulfide bond</keyword>
<dbReference type="PRINTS" id="PR00023">
    <property type="entry name" value="ZPELLUCIDA"/>
</dbReference>
<dbReference type="Pfam" id="PF00100">
    <property type="entry name" value="Zona_pellucida"/>
    <property type="match status" value="1"/>
</dbReference>
<dbReference type="FunFam" id="2.60.40.3210:FF:000001">
    <property type="entry name" value="Zona pellucida sperm-binding protein 3"/>
    <property type="match status" value="1"/>
</dbReference>
<dbReference type="SMART" id="SM00241">
    <property type="entry name" value="ZP"/>
    <property type="match status" value="1"/>
</dbReference>
<dbReference type="GO" id="GO:0005886">
    <property type="term" value="C:plasma membrane"/>
    <property type="evidence" value="ECO:0007669"/>
    <property type="project" value="UniProtKB-SubCell"/>
</dbReference>
<keyword evidence="4 14" id="KW-1003">Cell membrane</keyword>
<evidence type="ECO:0000256" key="12">
    <source>
        <dbReference type="ARBA" id="ARBA00023157"/>
    </source>
</evidence>
<feature type="chain" id="PRO_5025714427" description="Zona pellucida sperm-binding protein 3" evidence="14">
    <location>
        <begin position="21"/>
        <end position="409"/>
    </location>
</feature>
<dbReference type="InterPro" id="IPR042235">
    <property type="entry name" value="ZP-C_dom"/>
</dbReference>
<dbReference type="Pfam" id="PF23344">
    <property type="entry name" value="ZP-N"/>
    <property type="match status" value="1"/>
</dbReference>
<evidence type="ECO:0000256" key="6">
    <source>
        <dbReference type="ARBA" id="ARBA00022530"/>
    </source>
</evidence>
<evidence type="ECO:0000256" key="8">
    <source>
        <dbReference type="ARBA" id="ARBA00022692"/>
    </source>
</evidence>
<dbReference type="PROSITE" id="PS51034">
    <property type="entry name" value="ZP_2"/>
    <property type="match status" value="1"/>
</dbReference>
<evidence type="ECO:0000256" key="3">
    <source>
        <dbReference type="ARBA" id="ARBA00017980"/>
    </source>
</evidence>
<comment type="subcellular location">
    <subcellularLocation>
        <location evidence="1">Secreted</location>
        <location evidence="1">Extracellular space</location>
        <location evidence="1">Extracellular matrix</location>
    </subcellularLocation>
    <subcellularLocation>
        <location evidence="14">Zona pellucida</location>
    </subcellularLocation>
    <subcellularLocation>
        <location evidence="14">Cell membrane</location>
        <topology evidence="14">Single-pass type I membrane protein</topology>
    </subcellularLocation>
</comment>
<dbReference type="Ensembl" id="ENSAPOT00000007422.1">
    <property type="protein sequence ID" value="ENSAPOP00000024962.1"/>
    <property type="gene ID" value="ENSAPOG00000007762.1"/>
</dbReference>
<dbReference type="InterPro" id="IPR055356">
    <property type="entry name" value="ZP-N"/>
</dbReference>
<evidence type="ECO:0000313" key="17">
    <source>
        <dbReference type="Proteomes" id="UP000257200"/>
    </source>
</evidence>
<dbReference type="Proteomes" id="UP000257200">
    <property type="component" value="Unplaced"/>
</dbReference>
<evidence type="ECO:0000313" key="16">
    <source>
        <dbReference type="Ensembl" id="ENSAPOP00000024962.1"/>
    </source>
</evidence>
<evidence type="ECO:0000256" key="2">
    <source>
        <dbReference type="ARBA" id="ARBA00006735"/>
    </source>
</evidence>
<evidence type="ECO:0000256" key="11">
    <source>
        <dbReference type="ARBA" id="ARBA00023136"/>
    </source>
</evidence>
<sequence>MSNCLQLSLQLIVLTWKASGDASWITRAVSSLKTAPAAGEKLTMQTAGRWVSLVLLISGALGAVEAIRTFKDGPMIDAEGREYKSAPFRVDDSFNDESTVRVWCTEVSMIVVVKADLYRNGRLVSPEELFLGESEPSDSRCRAAAAGSDEYVIEADLQACGSKLTMSEDSVIYSNLLTFSPLLGYHGITRTSQAAVPVSCHYKRTHVVSSSSSSAQQQPLTFYSSSKDSSGRFFSLKLMADDWTSELFSNTFYLGDLLHLEASYTGPGRRRLYVDSCVATLTPDQASVPRYYFIEKNGCLMDSKEASSRTRFRPRLRTESLQLQLDVFLFEKHSRNSVFITCQLKATPELWTSSRINKACHYIRSRWENVDGDDAVCQCCDSSCSMRPSRDIMLCGSVTLGPLMISPRK</sequence>
<dbReference type="AlphaFoldDB" id="A0A3Q1GBH6"/>
<reference evidence="16" key="1">
    <citation type="submission" date="2025-08" db="UniProtKB">
        <authorList>
            <consortium name="Ensembl"/>
        </authorList>
    </citation>
    <scope>IDENTIFICATION</scope>
</reference>
<evidence type="ECO:0000256" key="10">
    <source>
        <dbReference type="ARBA" id="ARBA00022989"/>
    </source>
</evidence>
<dbReference type="GO" id="GO:2000344">
    <property type="term" value="P:positive regulation of acrosome reaction"/>
    <property type="evidence" value="ECO:0007669"/>
    <property type="project" value="UniProtKB-UniRule"/>
</dbReference>
<keyword evidence="10" id="KW-1133">Transmembrane helix</keyword>
<keyword evidence="11" id="KW-0472">Membrane</keyword>
<evidence type="ECO:0000256" key="5">
    <source>
        <dbReference type="ARBA" id="ARBA00022525"/>
    </source>
</evidence>
<dbReference type="FunFam" id="2.60.40.4100:FF:000002">
    <property type="entry name" value="Zona pellucida sperm-binding protein 3"/>
    <property type="match status" value="1"/>
</dbReference>
<dbReference type="GO" id="GO:0035803">
    <property type="term" value="P:egg coat formation"/>
    <property type="evidence" value="ECO:0007669"/>
    <property type="project" value="UniProtKB-UniRule"/>
</dbReference>
<name>A0A3Q1GBH6_9TELE</name>
<dbReference type="InterPro" id="IPR048290">
    <property type="entry name" value="ZP_chr"/>
</dbReference>
<dbReference type="Gene3D" id="2.60.40.4100">
    <property type="entry name" value="Zona pellucida, ZP-C domain"/>
    <property type="match status" value="1"/>
</dbReference>
<dbReference type="InParanoid" id="A0A3Q1GBH6"/>
<keyword evidence="8" id="KW-0812">Transmembrane</keyword>
<keyword evidence="6 14" id="KW-0272">Extracellular matrix</keyword>
<accession>A0A3Q1GBH6</accession>
<reference evidence="16" key="2">
    <citation type="submission" date="2025-09" db="UniProtKB">
        <authorList>
            <consortium name="Ensembl"/>
        </authorList>
    </citation>
    <scope>IDENTIFICATION</scope>
</reference>
<keyword evidence="7 14" id="KW-0165">Cleavage on pair of basic residues</keyword>
<comment type="similarity">
    <text evidence="2 14">Belongs to the ZP domain family. ZPC subfamily.</text>
</comment>
<evidence type="ECO:0000259" key="15">
    <source>
        <dbReference type="PROSITE" id="PS51034"/>
    </source>
</evidence>
<evidence type="ECO:0000256" key="4">
    <source>
        <dbReference type="ARBA" id="ARBA00022475"/>
    </source>
</evidence>
<dbReference type="GeneTree" id="ENSGT01030000234567"/>
<dbReference type="PANTHER" id="PTHR11576">
    <property type="entry name" value="ZONA PELLUCIDA SPERM-BINDING PROTEIN 3"/>
    <property type="match status" value="1"/>
</dbReference>
<dbReference type="GO" id="GO:0032190">
    <property type="term" value="F:acrosin binding"/>
    <property type="evidence" value="ECO:0007669"/>
    <property type="project" value="TreeGrafter"/>
</dbReference>
<evidence type="ECO:0000256" key="9">
    <source>
        <dbReference type="ARBA" id="ARBA00022729"/>
    </source>
</evidence>
<evidence type="ECO:0000256" key="1">
    <source>
        <dbReference type="ARBA" id="ARBA00004498"/>
    </source>
</evidence>
<dbReference type="PANTHER" id="PTHR11576:SF2">
    <property type="entry name" value="ZONA PELLUCIDA SPERM-BINDING PROTEIN 3"/>
    <property type="match status" value="1"/>
</dbReference>
<dbReference type="InterPro" id="IPR001507">
    <property type="entry name" value="ZP_dom"/>
</dbReference>
<comment type="domain">
    <text evidence="14">The ZP domain is involved in the polymerization of the ZP proteins to form the zona pellucida.</text>
</comment>
<dbReference type="GO" id="GO:0035804">
    <property type="term" value="F:structural constituent of egg coat"/>
    <property type="evidence" value="ECO:0007669"/>
    <property type="project" value="UniProtKB-UniRule"/>
</dbReference>
<organism evidence="16 17">
    <name type="scientific">Acanthochromis polyacanthus</name>
    <name type="common">spiny chromis</name>
    <dbReference type="NCBI Taxonomy" id="80966"/>
    <lineage>
        <taxon>Eukaryota</taxon>
        <taxon>Metazoa</taxon>
        <taxon>Chordata</taxon>
        <taxon>Craniata</taxon>
        <taxon>Vertebrata</taxon>
        <taxon>Euteleostomi</taxon>
        <taxon>Actinopterygii</taxon>
        <taxon>Neopterygii</taxon>
        <taxon>Teleostei</taxon>
        <taxon>Neoteleostei</taxon>
        <taxon>Acanthomorphata</taxon>
        <taxon>Ovalentaria</taxon>
        <taxon>Pomacentridae</taxon>
        <taxon>Acanthochromis</taxon>
    </lineage>
</organism>
<keyword evidence="5 14" id="KW-0964">Secreted</keyword>
<comment type="function">
    <text evidence="14">Component of the zona pellucida, an extracellular matrix surrounding oocytes which mediates sperm binding, induction of the acrosome reaction and prevents post-fertilization polyspermy. The zona pellucida is composed of 3 to 4 glycoproteins, ZP1, ZP2, ZP3, and ZP4. ZP3 is essential for sperm binding and zona matrix formation.</text>
</comment>
<keyword evidence="17" id="KW-1185">Reference proteome</keyword>
<evidence type="ECO:0000256" key="7">
    <source>
        <dbReference type="ARBA" id="ARBA00022685"/>
    </source>
</evidence>
<feature type="signal peptide" evidence="14">
    <location>
        <begin position="1"/>
        <end position="20"/>
    </location>
</feature>
<evidence type="ECO:0000256" key="14">
    <source>
        <dbReference type="RuleBase" id="RU367066"/>
    </source>
</evidence>
<dbReference type="STRING" id="80966.ENSAPOP00000024962"/>
<feature type="domain" description="ZP" evidence="15">
    <location>
        <begin position="103"/>
        <end position="367"/>
    </location>
</feature>